<evidence type="ECO:0000313" key="2">
    <source>
        <dbReference type="EMBL" id="OGW95575.1"/>
    </source>
</evidence>
<name>A0A1G1KRY2_9BACT</name>
<keyword evidence="1" id="KW-0472">Membrane</keyword>
<feature type="transmembrane region" description="Helical" evidence="1">
    <location>
        <begin position="27"/>
        <end position="47"/>
    </location>
</feature>
<accession>A0A1G1KRY2</accession>
<sequence length="125" mass="14031">MLNDIVEQVWVNLNWLVLRIKWLSVKLVGFVVMCWVLIGVVWLGLVLPVNLVMKKGWDNAVVNSGRNGIVDRRVYSVRDDLNLGRVKNSGSGQGYATVRNEMKRANDSVNEARRLGKGIEALIGQ</sequence>
<gene>
    <name evidence="2" type="ORF">A3G33_11260</name>
</gene>
<protein>
    <submittedName>
        <fullName evidence="2">Uncharacterized protein</fullName>
    </submittedName>
</protein>
<organism evidence="2 3">
    <name type="scientific">Candidatus Danuiimicrobium aquiferis</name>
    <dbReference type="NCBI Taxonomy" id="1801832"/>
    <lineage>
        <taxon>Bacteria</taxon>
        <taxon>Pseudomonadati</taxon>
        <taxon>Candidatus Omnitrophota</taxon>
        <taxon>Candidatus Danuiimicrobium</taxon>
    </lineage>
</organism>
<dbReference type="AlphaFoldDB" id="A0A1G1KRY2"/>
<evidence type="ECO:0000256" key="1">
    <source>
        <dbReference type="SAM" id="Phobius"/>
    </source>
</evidence>
<comment type="caution">
    <text evidence="2">The sequence shown here is derived from an EMBL/GenBank/DDBJ whole genome shotgun (WGS) entry which is preliminary data.</text>
</comment>
<reference evidence="2 3" key="1">
    <citation type="journal article" date="2016" name="Nat. Commun.">
        <title>Thousands of microbial genomes shed light on interconnected biogeochemical processes in an aquifer system.</title>
        <authorList>
            <person name="Anantharaman K."/>
            <person name="Brown C.T."/>
            <person name="Hug L.A."/>
            <person name="Sharon I."/>
            <person name="Castelle C.J."/>
            <person name="Probst A.J."/>
            <person name="Thomas B.C."/>
            <person name="Singh A."/>
            <person name="Wilkins M.J."/>
            <person name="Karaoz U."/>
            <person name="Brodie E.L."/>
            <person name="Williams K.H."/>
            <person name="Hubbard S.S."/>
            <person name="Banfield J.F."/>
        </authorList>
    </citation>
    <scope>NUCLEOTIDE SEQUENCE [LARGE SCALE GENOMIC DNA]</scope>
</reference>
<keyword evidence="1" id="KW-0812">Transmembrane</keyword>
<dbReference type="Proteomes" id="UP000178187">
    <property type="component" value="Unassembled WGS sequence"/>
</dbReference>
<proteinExistence type="predicted"/>
<evidence type="ECO:0000313" key="3">
    <source>
        <dbReference type="Proteomes" id="UP000178187"/>
    </source>
</evidence>
<keyword evidence="1" id="KW-1133">Transmembrane helix</keyword>
<dbReference type="EMBL" id="MHFR01000060">
    <property type="protein sequence ID" value="OGW95575.1"/>
    <property type="molecule type" value="Genomic_DNA"/>
</dbReference>